<keyword evidence="3 5" id="KW-0378">Hydrolase</keyword>
<dbReference type="CDD" id="cd06558">
    <property type="entry name" value="crotonase-like"/>
    <property type="match status" value="1"/>
</dbReference>
<dbReference type="InterPro" id="IPR029045">
    <property type="entry name" value="ClpP/crotonase-like_dom_sf"/>
</dbReference>
<feature type="domain" description="Enoyl-CoA hydratase/isomerase" evidence="4">
    <location>
        <begin position="15"/>
        <end position="319"/>
    </location>
</feature>
<dbReference type="Proteomes" id="UP000612282">
    <property type="component" value="Unassembled WGS sequence"/>
</dbReference>
<dbReference type="PANTHER" id="PTHR43176">
    <property type="entry name" value="3-HYDROXYISOBUTYRYL-COA HYDROLASE-RELATED"/>
    <property type="match status" value="1"/>
</dbReference>
<keyword evidence="6" id="KW-1185">Reference proteome</keyword>
<name>A0ABQ3XQI6_9ACTN</name>
<comment type="caution">
    <text evidence="5">The sequence shown here is derived from an EMBL/GenBank/DDBJ whole genome shotgun (WGS) entry which is preliminary data.</text>
</comment>
<evidence type="ECO:0000256" key="3">
    <source>
        <dbReference type="ARBA" id="ARBA00022801"/>
    </source>
</evidence>
<evidence type="ECO:0000256" key="2">
    <source>
        <dbReference type="ARBA" id="ARBA00011915"/>
    </source>
</evidence>
<reference evidence="5 6" key="1">
    <citation type="submission" date="2021-01" db="EMBL/GenBank/DDBJ databases">
        <title>Whole genome shotgun sequence of Actinoplanes couchii NBRC 106145.</title>
        <authorList>
            <person name="Komaki H."/>
            <person name="Tamura T."/>
        </authorList>
    </citation>
    <scope>NUCLEOTIDE SEQUENCE [LARGE SCALE GENOMIC DNA]</scope>
    <source>
        <strain evidence="5 6">NBRC 106145</strain>
    </source>
</reference>
<sequence length="332" mass="34895">MPTPPVITTVDGRLGRIVLNRPAALNALTTEMVGIVHDTLRAWHDDDRVRTVLITGAGERGLCAGGDLRAMHADAVSGGGGSLEFFTREYDLNAAIAGYPKPVVAWMDGLVMGGGIGISAHASLRIVTERSRLAMPEVGIGFHPDVGGSWLLSRAPGEIGTHLALTGTTIGAGDAITAGLADCFVPADRIPYLISGLTGDEPGVAVSAVTTAPPAGDLDDARDWIDECYAGDDLAVIRTRLAGHGSAGARAAAEEIATKSPTSLAVTLRSLRTAARMSSLREALDQELRLSAAFLRLPDLAEGIRAQIIDKDRRPRWAPVPPGLLYELFKRS</sequence>
<dbReference type="InterPro" id="IPR032259">
    <property type="entry name" value="HIBYL-CoA-H"/>
</dbReference>
<dbReference type="Gene3D" id="3.90.226.10">
    <property type="entry name" value="2-enoyl-CoA Hydratase, Chain A, domain 1"/>
    <property type="match status" value="1"/>
</dbReference>
<dbReference type="InterPro" id="IPR045004">
    <property type="entry name" value="ECH_dom"/>
</dbReference>
<dbReference type="SUPFAM" id="SSF52096">
    <property type="entry name" value="ClpP/crotonase"/>
    <property type="match status" value="1"/>
</dbReference>
<evidence type="ECO:0000259" key="4">
    <source>
        <dbReference type="Pfam" id="PF16113"/>
    </source>
</evidence>
<protein>
    <recommendedName>
        <fullName evidence="2">3-hydroxyisobutyryl-CoA hydrolase</fullName>
        <ecNumber evidence="2">3.1.2.4</ecNumber>
    </recommendedName>
</protein>
<accession>A0ABQ3XQI6</accession>
<evidence type="ECO:0000313" key="5">
    <source>
        <dbReference type="EMBL" id="GID60779.1"/>
    </source>
</evidence>
<dbReference type="PANTHER" id="PTHR43176:SF3">
    <property type="entry name" value="3-HYDROXYISOBUTYRYL-COA HYDROLASE, MITOCHONDRIAL"/>
    <property type="match status" value="1"/>
</dbReference>
<comment type="catalytic activity">
    <reaction evidence="1">
        <text>3-hydroxy-2-methylpropanoyl-CoA + H2O = 3-hydroxy-2-methylpropanoate + CoA + H(+)</text>
        <dbReference type="Rhea" id="RHEA:20888"/>
        <dbReference type="ChEBI" id="CHEBI:11805"/>
        <dbReference type="ChEBI" id="CHEBI:15377"/>
        <dbReference type="ChEBI" id="CHEBI:15378"/>
        <dbReference type="ChEBI" id="CHEBI:57287"/>
        <dbReference type="ChEBI" id="CHEBI:57340"/>
        <dbReference type="EC" id="3.1.2.4"/>
    </reaction>
</comment>
<organism evidence="5 6">
    <name type="scientific">Actinoplanes couchii</name>
    <dbReference type="NCBI Taxonomy" id="403638"/>
    <lineage>
        <taxon>Bacteria</taxon>
        <taxon>Bacillati</taxon>
        <taxon>Actinomycetota</taxon>
        <taxon>Actinomycetes</taxon>
        <taxon>Micromonosporales</taxon>
        <taxon>Micromonosporaceae</taxon>
        <taxon>Actinoplanes</taxon>
    </lineage>
</organism>
<dbReference type="NCBIfam" id="NF004127">
    <property type="entry name" value="PRK05617.1"/>
    <property type="match status" value="1"/>
</dbReference>
<dbReference type="GO" id="GO:0016787">
    <property type="term" value="F:hydrolase activity"/>
    <property type="evidence" value="ECO:0007669"/>
    <property type="project" value="UniProtKB-KW"/>
</dbReference>
<proteinExistence type="predicted"/>
<dbReference type="Pfam" id="PF16113">
    <property type="entry name" value="ECH_2"/>
    <property type="match status" value="1"/>
</dbReference>
<dbReference type="RefSeq" id="WP_203808108.1">
    <property type="nucleotide sequence ID" value="NZ_BAAAQE010000111.1"/>
</dbReference>
<gene>
    <name evidence="5" type="ORF">Aco03nite_091830</name>
</gene>
<dbReference type="EC" id="3.1.2.4" evidence="2"/>
<evidence type="ECO:0000256" key="1">
    <source>
        <dbReference type="ARBA" id="ARBA00001709"/>
    </source>
</evidence>
<evidence type="ECO:0000313" key="6">
    <source>
        <dbReference type="Proteomes" id="UP000612282"/>
    </source>
</evidence>
<dbReference type="EMBL" id="BOMG01000114">
    <property type="protein sequence ID" value="GID60779.1"/>
    <property type="molecule type" value="Genomic_DNA"/>
</dbReference>